<keyword evidence="4" id="KW-0145">Chemotaxis</keyword>
<dbReference type="EMBL" id="JAGKSB010000005">
    <property type="protein sequence ID" value="MBP3943074.1"/>
    <property type="molecule type" value="Genomic_DNA"/>
</dbReference>
<dbReference type="Proteomes" id="UP000679691">
    <property type="component" value="Unassembled WGS sequence"/>
</dbReference>
<feature type="active site" evidence="4">
    <location>
        <position position="39"/>
    </location>
</feature>
<feature type="active site" evidence="4">
    <location>
        <position position="132"/>
    </location>
</feature>
<evidence type="ECO:0000256" key="4">
    <source>
        <dbReference type="PROSITE-ProRule" id="PRU00050"/>
    </source>
</evidence>
<evidence type="ECO:0000313" key="7">
    <source>
        <dbReference type="Proteomes" id="UP000679691"/>
    </source>
</evidence>
<dbReference type="RefSeq" id="WP_353546562.1">
    <property type="nucleotide sequence ID" value="NZ_JAGKSB010000005.1"/>
</dbReference>
<dbReference type="AlphaFoldDB" id="A0A8T4H8H1"/>
<keyword evidence="1 4" id="KW-0378">Hydrolase</keyword>
<comment type="catalytic activity">
    <reaction evidence="3">
        <text>[protein]-L-glutamate 5-O-methyl ester + H2O = L-glutamyl-[protein] + methanol + H(+)</text>
        <dbReference type="Rhea" id="RHEA:23236"/>
        <dbReference type="Rhea" id="RHEA-COMP:10208"/>
        <dbReference type="Rhea" id="RHEA-COMP:10311"/>
        <dbReference type="ChEBI" id="CHEBI:15377"/>
        <dbReference type="ChEBI" id="CHEBI:15378"/>
        <dbReference type="ChEBI" id="CHEBI:17790"/>
        <dbReference type="ChEBI" id="CHEBI:29973"/>
        <dbReference type="ChEBI" id="CHEBI:82795"/>
        <dbReference type="EC" id="3.1.1.61"/>
    </reaction>
</comment>
<dbReference type="Pfam" id="PF01339">
    <property type="entry name" value="CheB_methylest"/>
    <property type="match status" value="1"/>
</dbReference>
<dbReference type="PANTHER" id="PTHR42872">
    <property type="entry name" value="PROTEIN-GLUTAMATE METHYLESTERASE/PROTEIN-GLUTAMINE GLUTAMINASE"/>
    <property type="match status" value="1"/>
</dbReference>
<evidence type="ECO:0000256" key="1">
    <source>
        <dbReference type="ARBA" id="ARBA00022801"/>
    </source>
</evidence>
<evidence type="ECO:0000256" key="2">
    <source>
        <dbReference type="ARBA" id="ARBA00039140"/>
    </source>
</evidence>
<keyword evidence="7" id="KW-1185">Reference proteome</keyword>
<proteinExistence type="predicted"/>
<organism evidence="6 7">
    <name type="scientific">Rhinopithecimicrobium faecis</name>
    <dbReference type="NCBI Taxonomy" id="2820698"/>
    <lineage>
        <taxon>Bacteria</taxon>
        <taxon>Pseudomonadati</taxon>
        <taxon>Bacteroidota</taxon>
        <taxon>Sphingobacteriia</taxon>
        <taxon>Sphingobacteriales</taxon>
        <taxon>Sphingobacteriaceae</taxon>
        <taxon>Rhinopithecimicrobium</taxon>
    </lineage>
</organism>
<evidence type="ECO:0000256" key="3">
    <source>
        <dbReference type="ARBA" id="ARBA00048267"/>
    </source>
</evidence>
<accession>A0A8T4H8H1</accession>
<dbReference type="InterPro" id="IPR035909">
    <property type="entry name" value="CheB_C"/>
</dbReference>
<dbReference type="GO" id="GO:0005737">
    <property type="term" value="C:cytoplasm"/>
    <property type="evidence" value="ECO:0007669"/>
    <property type="project" value="InterPro"/>
</dbReference>
<dbReference type="PROSITE" id="PS50122">
    <property type="entry name" value="CHEB"/>
    <property type="match status" value="1"/>
</dbReference>
<dbReference type="PANTHER" id="PTHR42872:SF3">
    <property type="entry name" value="PROTEIN-GLUTAMATE METHYLESTERASE_PROTEIN-GLUTAMINE GLUTAMINASE 1"/>
    <property type="match status" value="1"/>
</dbReference>
<gene>
    <name evidence="6" type="ORF">J5U18_05785</name>
</gene>
<protein>
    <recommendedName>
        <fullName evidence="2">protein-glutamate methylesterase</fullName>
        <ecNumber evidence="2">3.1.1.61</ecNumber>
    </recommendedName>
</protein>
<dbReference type="GO" id="GO:0008984">
    <property type="term" value="F:protein-glutamate methylesterase activity"/>
    <property type="evidence" value="ECO:0007669"/>
    <property type="project" value="UniProtKB-EC"/>
</dbReference>
<feature type="domain" description="CheB-type methylesterase" evidence="5">
    <location>
        <begin position="1"/>
        <end position="190"/>
    </location>
</feature>
<dbReference type="InterPro" id="IPR000673">
    <property type="entry name" value="Sig_transdc_resp-reg_Me-estase"/>
</dbReference>
<dbReference type="CDD" id="cd16433">
    <property type="entry name" value="CheB"/>
    <property type="match status" value="1"/>
</dbReference>
<dbReference type="SUPFAM" id="SSF52738">
    <property type="entry name" value="Methylesterase CheB, C-terminal domain"/>
    <property type="match status" value="1"/>
</dbReference>
<dbReference type="Gene3D" id="3.40.50.180">
    <property type="entry name" value="Methylesterase CheB, C-terminal domain"/>
    <property type="match status" value="1"/>
</dbReference>
<feature type="active site" evidence="4">
    <location>
        <position position="12"/>
    </location>
</feature>
<dbReference type="EC" id="3.1.1.61" evidence="2"/>
<evidence type="ECO:0000259" key="5">
    <source>
        <dbReference type="PROSITE" id="PS50122"/>
    </source>
</evidence>
<comment type="caution">
    <text evidence="6">The sequence shown here is derived from an EMBL/GenBank/DDBJ whole genome shotgun (WGS) entry which is preliminary data.</text>
</comment>
<dbReference type="GO" id="GO:0006935">
    <property type="term" value="P:chemotaxis"/>
    <property type="evidence" value="ECO:0007669"/>
    <property type="project" value="UniProtKB-UniRule"/>
</dbReference>
<evidence type="ECO:0000313" key="6">
    <source>
        <dbReference type="EMBL" id="MBP3943074.1"/>
    </source>
</evidence>
<dbReference type="GO" id="GO:0000156">
    <property type="term" value="F:phosphorelay response regulator activity"/>
    <property type="evidence" value="ECO:0007669"/>
    <property type="project" value="InterPro"/>
</dbReference>
<reference evidence="6" key="1">
    <citation type="submission" date="2021-03" db="EMBL/GenBank/DDBJ databases">
        <authorList>
            <person name="Lu T."/>
            <person name="Wang Q."/>
            <person name="Han X."/>
        </authorList>
    </citation>
    <scope>NUCLEOTIDE SEQUENCE</scope>
    <source>
        <strain evidence="6">WQ 2009</strain>
    </source>
</reference>
<name>A0A8T4H8H1_9SPHI</name>
<sequence>MKKPEILCIGGSAGSYHLILDLLATIPTQFQIPLVVIIHRNERYDSKIEENLDKRIALRVKVAEDKEAIQAGTIYFAPAGYHLLIEPDFTFSLDISAPLNFCRPAIDVTFETAAEAYQDLCCGILLSGANQDGAKGLMRIHEFGGNCLVQDPVEAEISTMPQAALTLWPAHPIYTYNELKKIIIQMTYSN</sequence>